<dbReference type="RefSeq" id="XP_040723787.1">
    <property type="nucleotide sequence ID" value="XM_040869726.1"/>
</dbReference>
<dbReference type="AlphaFoldDB" id="A0A1Y2F7S7"/>
<dbReference type="GeneID" id="63786325"/>
<sequence>MVALLYGVAIVLAEQTIHVPPTFAFNLDRCLVCALDNVGVHRPGPDDERRCHRVRLNIPEERPHIREVLGLGRVV</sequence>
<protein>
    <submittedName>
        <fullName evidence="1">Uncharacterized protein</fullName>
    </submittedName>
</protein>
<dbReference type="Proteomes" id="UP000193685">
    <property type="component" value="Unassembled WGS sequence"/>
</dbReference>
<keyword evidence="2" id="KW-1185">Reference proteome</keyword>
<comment type="caution">
    <text evidence="1">The sequence shown here is derived from an EMBL/GenBank/DDBJ whole genome shotgun (WGS) entry which is preliminary data.</text>
</comment>
<evidence type="ECO:0000313" key="2">
    <source>
        <dbReference type="Proteomes" id="UP000193685"/>
    </source>
</evidence>
<gene>
    <name evidence="1" type="ORF">BCR37DRAFT_381561</name>
</gene>
<organism evidence="1 2">
    <name type="scientific">Protomyces lactucae-debilis</name>
    <dbReference type="NCBI Taxonomy" id="2754530"/>
    <lineage>
        <taxon>Eukaryota</taxon>
        <taxon>Fungi</taxon>
        <taxon>Dikarya</taxon>
        <taxon>Ascomycota</taxon>
        <taxon>Taphrinomycotina</taxon>
        <taxon>Taphrinomycetes</taxon>
        <taxon>Taphrinales</taxon>
        <taxon>Protomycetaceae</taxon>
        <taxon>Protomyces</taxon>
    </lineage>
</organism>
<accession>A0A1Y2F7S7</accession>
<feature type="non-terminal residue" evidence="1">
    <location>
        <position position="75"/>
    </location>
</feature>
<dbReference type="EMBL" id="MCFI01000015">
    <property type="protein sequence ID" value="ORY79416.1"/>
    <property type="molecule type" value="Genomic_DNA"/>
</dbReference>
<evidence type="ECO:0000313" key="1">
    <source>
        <dbReference type="EMBL" id="ORY79416.1"/>
    </source>
</evidence>
<reference evidence="1 2" key="1">
    <citation type="submission" date="2016-07" db="EMBL/GenBank/DDBJ databases">
        <title>Pervasive Adenine N6-methylation of Active Genes in Fungi.</title>
        <authorList>
            <consortium name="DOE Joint Genome Institute"/>
            <person name="Mondo S.J."/>
            <person name="Dannebaum R.O."/>
            <person name="Kuo R.C."/>
            <person name="Labutti K."/>
            <person name="Haridas S."/>
            <person name="Kuo A."/>
            <person name="Salamov A."/>
            <person name="Ahrendt S.R."/>
            <person name="Lipzen A."/>
            <person name="Sullivan W."/>
            <person name="Andreopoulos W.B."/>
            <person name="Clum A."/>
            <person name="Lindquist E."/>
            <person name="Daum C."/>
            <person name="Ramamoorthy G.K."/>
            <person name="Gryganskyi A."/>
            <person name="Culley D."/>
            <person name="Magnuson J.K."/>
            <person name="James T.Y."/>
            <person name="O'Malley M.A."/>
            <person name="Stajich J.E."/>
            <person name="Spatafora J.W."/>
            <person name="Visel A."/>
            <person name="Grigoriev I.V."/>
        </authorList>
    </citation>
    <scope>NUCLEOTIDE SEQUENCE [LARGE SCALE GENOMIC DNA]</scope>
    <source>
        <strain evidence="1 2">12-1054</strain>
    </source>
</reference>
<name>A0A1Y2F7S7_PROLT</name>
<proteinExistence type="predicted"/>